<dbReference type="PANTHER" id="PTHR31798">
    <property type="entry name" value="HYDROXYPROLINE-RICH GLYCOPROTEIN-LIKE"/>
    <property type="match status" value="1"/>
</dbReference>
<dbReference type="AlphaFoldDB" id="A0A1Q3CGE2"/>
<protein>
    <submittedName>
        <fullName evidence="2">Uncharacterized protein</fullName>
    </submittedName>
</protein>
<dbReference type="OrthoDB" id="1927968at2759"/>
<dbReference type="InParanoid" id="A0A1Q3CGE2"/>
<dbReference type="Proteomes" id="UP000187406">
    <property type="component" value="Unassembled WGS sequence"/>
</dbReference>
<evidence type="ECO:0000313" key="2">
    <source>
        <dbReference type="EMBL" id="GAV79320.1"/>
    </source>
</evidence>
<reference evidence="3" key="1">
    <citation type="submission" date="2016-04" db="EMBL/GenBank/DDBJ databases">
        <title>Cephalotus genome sequencing.</title>
        <authorList>
            <person name="Fukushima K."/>
            <person name="Hasebe M."/>
            <person name="Fang X."/>
        </authorList>
    </citation>
    <scope>NUCLEOTIDE SEQUENCE [LARGE SCALE GENOMIC DNA]</scope>
    <source>
        <strain evidence="3">cv. St1</strain>
    </source>
</reference>
<feature type="region of interest" description="Disordered" evidence="1">
    <location>
        <begin position="1"/>
        <end position="22"/>
    </location>
</feature>
<name>A0A1Q3CGE2_CEPFO</name>
<evidence type="ECO:0000256" key="1">
    <source>
        <dbReference type="SAM" id="MobiDB-lite"/>
    </source>
</evidence>
<feature type="compositionally biased region" description="Low complexity" evidence="1">
    <location>
        <begin position="13"/>
        <end position="22"/>
    </location>
</feature>
<organism evidence="2 3">
    <name type="scientific">Cephalotus follicularis</name>
    <name type="common">Albany pitcher plant</name>
    <dbReference type="NCBI Taxonomy" id="3775"/>
    <lineage>
        <taxon>Eukaryota</taxon>
        <taxon>Viridiplantae</taxon>
        <taxon>Streptophyta</taxon>
        <taxon>Embryophyta</taxon>
        <taxon>Tracheophyta</taxon>
        <taxon>Spermatophyta</taxon>
        <taxon>Magnoliopsida</taxon>
        <taxon>eudicotyledons</taxon>
        <taxon>Gunneridae</taxon>
        <taxon>Pentapetalae</taxon>
        <taxon>rosids</taxon>
        <taxon>fabids</taxon>
        <taxon>Oxalidales</taxon>
        <taxon>Cephalotaceae</taxon>
        <taxon>Cephalotus</taxon>
    </lineage>
</organism>
<feature type="compositionally biased region" description="Pro residues" evidence="1">
    <location>
        <begin position="1"/>
        <end position="12"/>
    </location>
</feature>
<feature type="non-terminal residue" evidence="2">
    <location>
        <position position="1"/>
    </location>
</feature>
<feature type="non-terminal residue" evidence="2">
    <location>
        <position position="331"/>
    </location>
</feature>
<sequence length="331" mass="35515">PPTAPFTPPPESVPVTTPSSPEVPFAQLLASSQKRARRNIGVNSHYEFQSYQLYSGSPDRRLISPGSAMSTSGASTPFPDRRPILLRIGEAPKLLGFDYYTTHKWGSRLGSGSLTPDGMGLGSRLGSGSLTPDGVGVGSRLGSGSLTPAGACLGSGSLTPDGVGLASRDAFLLENQTPEFASLANLENGCKDEEVVIDHRVSFELNVACCLDIKPLPTSGIVSECPQDVGFEGQTERNGISMDSKNYCKLVIVETSDDKPEKASGETEDEYSYQKHRSITLGSTKEFNFDNTKGEVSDKPIVSSKWWANEKVAGKEARPGNNWTFFPMMQP</sequence>
<keyword evidence="3" id="KW-1185">Reference proteome</keyword>
<proteinExistence type="predicted"/>
<dbReference type="PANTHER" id="PTHR31798:SF10">
    <property type="entry name" value="OS02G0822000 PROTEIN"/>
    <property type="match status" value="1"/>
</dbReference>
<dbReference type="STRING" id="3775.A0A1Q3CGE2"/>
<evidence type="ECO:0000313" key="3">
    <source>
        <dbReference type="Proteomes" id="UP000187406"/>
    </source>
</evidence>
<dbReference type="FunCoup" id="A0A1Q3CGE2">
    <property type="interactions" value="1497"/>
</dbReference>
<comment type="caution">
    <text evidence="2">The sequence shown here is derived from an EMBL/GenBank/DDBJ whole genome shotgun (WGS) entry which is preliminary data.</text>
</comment>
<accession>A0A1Q3CGE2</accession>
<dbReference type="InterPro" id="IPR040420">
    <property type="entry name" value="At1g76660-like"/>
</dbReference>
<dbReference type="EMBL" id="BDDD01001956">
    <property type="protein sequence ID" value="GAV79320.1"/>
    <property type="molecule type" value="Genomic_DNA"/>
</dbReference>
<gene>
    <name evidence="2" type="ORF">CFOL_v3_22785</name>
</gene>